<reference evidence="9" key="1">
    <citation type="submission" date="2025-08" db="UniProtKB">
        <authorList>
            <consortium name="RefSeq"/>
        </authorList>
    </citation>
    <scope>IDENTIFICATION</scope>
    <source>
        <tissue evidence="9">Leaves</tissue>
    </source>
</reference>
<keyword evidence="8" id="KW-1185">Reference proteome</keyword>
<dbReference type="GO" id="GO:0016192">
    <property type="term" value="P:vesicle-mediated transport"/>
    <property type="evidence" value="ECO:0000318"/>
    <property type="project" value="GO_Central"/>
</dbReference>
<evidence type="ECO:0000313" key="9">
    <source>
        <dbReference type="RefSeq" id="XP_018827122.1"/>
    </source>
</evidence>
<evidence type="ECO:0000256" key="1">
    <source>
        <dbReference type="ARBA" id="ARBA00002501"/>
    </source>
</evidence>
<evidence type="ECO:0000256" key="7">
    <source>
        <dbReference type="RuleBase" id="RU363107"/>
    </source>
</evidence>
<sequence length="188" mass="21222">MNSQSPPYSGVFRSTSSATRSSFHSQRPWRELVQPFSSFTRPYAIGEAILRIKRNLSHFRVNYTLIVLLVLFLSLLWHPVSMIVFLIVFAAWCYLYFLRDEPLVVLNRQVDDRVILASLALVTIVALVLTDVWLNVLVSLLVGAAIVFLHATFRGTEDLYYDDEREAAEGGLLSVVGSIPTRAGFSRV</sequence>
<evidence type="ECO:0000256" key="2">
    <source>
        <dbReference type="ARBA" id="ARBA00004127"/>
    </source>
</evidence>
<feature type="transmembrane region" description="Helical" evidence="7">
    <location>
        <begin position="110"/>
        <end position="130"/>
    </location>
</feature>
<evidence type="ECO:0000313" key="8">
    <source>
        <dbReference type="Proteomes" id="UP000235220"/>
    </source>
</evidence>
<name>A0A2I4F648_JUGRE</name>
<gene>
    <name evidence="9" type="primary">LOC108995906</name>
</gene>
<dbReference type="GO" id="GO:0005783">
    <property type="term" value="C:endoplasmic reticulum"/>
    <property type="evidence" value="ECO:0000318"/>
    <property type="project" value="GO_Central"/>
</dbReference>
<evidence type="ECO:0000256" key="6">
    <source>
        <dbReference type="ARBA" id="ARBA00023136"/>
    </source>
</evidence>
<accession>A0A2I4F648</accession>
<keyword evidence="5 7" id="KW-1133">Transmembrane helix</keyword>
<feature type="transmembrane region" description="Helical" evidence="7">
    <location>
        <begin position="59"/>
        <end position="76"/>
    </location>
</feature>
<dbReference type="KEGG" id="jre:108995906"/>
<dbReference type="GeneID" id="108995906"/>
<protein>
    <recommendedName>
        <fullName evidence="7">PRA1 family protein</fullName>
    </recommendedName>
</protein>
<dbReference type="FunCoup" id="A0A2I4F648">
    <property type="interactions" value="2606"/>
</dbReference>
<dbReference type="GO" id="GO:0005794">
    <property type="term" value="C:Golgi apparatus"/>
    <property type="evidence" value="ECO:0000318"/>
    <property type="project" value="GO_Central"/>
</dbReference>
<keyword evidence="4 7" id="KW-0812">Transmembrane</keyword>
<dbReference type="Pfam" id="PF03208">
    <property type="entry name" value="PRA1"/>
    <property type="match status" value="1"/>
</dbReference>
<dbReference type="RefSeq" id="XP_018827122.1">
    <property type="nucleotide sequence ID" value="XM_018971577.2"/>
</dbReference>
<dbReference type="InterPro" id="IPR004895">
    <property type="entry name" value="Prenylated_rab_accept_PRA1"/>
</dbReference>
<feature type="transmembrane region" description="Helical" evidence="7">
    <location>
        <begin position="136"/>
        <end position="153"/>
    </location>
</feature>
<keyword evidence="6 7" id="KW-0472">Membrane</keyword>
<dbReference type="PANTHER" id="PTHR19317">
    <property type="entry name" value="PRENYLATED RAB ACCEPTOR 1-RELATED"/>
    <property type="match status" value="1"/>
</dbReference>
<evidence type="ECO:0000256" key="3">
    <source>
        <dbReference type="ARBA" id="ARBA00006483"/>
    </source>
</evidence>
<dbReference type="AlphaFoldDB" id="A0A2I4F648"/>
<dbReference type="STRING" id="51240.A0A2I4F648"/>
<evidence type="ECO:0000256" key="5">
    <source>
        <dbReference type="ARBA" id="ARBA00022989"/>
    </source>
</evidence>
<comment type="similarity">
    <text evidence="3 7">Belongs to the PRA1 family.</text>
</comment>
<dbReference type="GO" id="GO:0016020">
    <property type="term" value="C:membrane"/>
    <property type="evidence" value="ECO:0007669"/>
    <property type="project" value="UniProtKB-SubCell"/>
</dbReference>
<dbReference type="OrthoDB" id="63113at2759"/>
<comment type="subcellular location">
    <subcellularLocation>
        <location evidence="2">Endomembrane system</location>
        <topology evidence="2">Multi-pass membrane protein</topology>
    </subcellularLocation>
    <subcellularLocation>
        <location evidence="7">Membrane</location>
        <topology evidence="7">Multi-pass membrane protein</topology>
    </subcellularLocation>
</comment>
<evidence type="ECO:0000256" key="4">
    <source>
        <dbReference type="ARBA" id="ARBA00022692"/>
    </source>
</evidence>
<comment type="function">
    <text evidence="1 7">May be involved in both secretory and endocytic intracellular trafficking in the endosomal/prevacuolar compartments.</text>
</comment>
<dbReference type="PANTHER" id="PTHR19317:SF84">
    <property type="entry name" value="PRA1 FAMILY PROTEIN"/>
    <property type="match status" value="1"/>
</dbReference>
<keyword evidence="7" id="KW-0813">Transport</keyword>
<dbReference type="InParanoid" id="A0A2I4F648"/>
<dbReference type="Proteomes" id="UP000235220">
    <property type="component" value="Chromosome 1"/>
</dbReference>
<proteinExistence type="inferred from homology"/>
<organism evidence="8 9">
    <name type="scientific">Juglans regia</name>
    <name type="common">English walnut</name>
    <dbReference type="NCBI Taxonomy" id="51240"/>
    <lineage>
        <taxon>Eukaryota</taxon>
        <taxon>Viridiplantae</taxon>
        <taxon>Streptophyta</taxon>
        <taxon>Embryophyta</taxon>
        <taxon>Tracheophyta</taxon>
        <taxon>Spermatophyta</taxon>
        <taxon>Magnoliopsida</taxon>
        <taxon>eudicotyledons</taxon>
        <taxon>Gunneridae</taxon>
        <taxon>Pentapetalae</taxon>
        <taxon>rosids</taxon>
        <taxon>fabids</taxon>
        <taxon>Fagales</taxon>
        <taxon>Juglandaceae</taxon>
        <taxon>Juglans</taxon>
    </lineage>
</organism>